<dbReference type="OrthoDB" id="9775794at2"/>
<evidence type="ECO:0000256" key="3">
    <source>
        <dbReference type="ARBA" id="ARBA00011881"/>
    </source>
</evidence>
<dbReference type="PANTHER" id="PTHR11941:SF54">
    <property type="entry name" value="ENOYL-COA HYDRATASE, MITOCHONDRIAL"/>
    <property type="match status" value="1"/>
</dbReference>
<comment type="pathway">
    <text evidence="1">Lipid metabolism; butanoate metabolism.</text>
</comment>
<reference evidence="9" key="1">
    <citation type="journal article" date="2019" name="Microbiology">
        <title>Complete Genome Sequence of an Uncultured Bacterium of the Candidate Phylum Bipolaricaulota.</title>
        <authorList>
            <person name="Kadnikov V.V."/>
            <person name="Mardanov A.V."/>
            <person name="Beletsky A.V."/>
            <person name="Frank Y.A."/>
            <person name="Karnachuk O.V."/>
            <person name="Ravin N.V."/>
        </authorList>
    </citation>
    <scope>NUCLEOTIDE SEQUENCE [LARGE SCALE GENOMIC DNA]</scope>
</reference>
<protein>
    <recommendedName>
        <fullName evidence="6">short-chain-enoyl-CoA hydratase</fullName>
        <ecNumber evidence="6">4.2.1.150</ecNumber>
    </recommendedName>
</protein>
<evidence type="ECO:0000256" key="5">
    <source>
        <dbReference type="ARBA" id="ARBA00050624"/>
    </source>
</evidence>
<evidence type="ECO:0000256" key="7">
    <source>
        <dbReference type="RuleBase" id="RU003707"/>
    </source>
</evidence>
<dbReference type="SUPFAM" id="SSF52096">
    <property type="entry name" value="ClpP/crotonase"/>
    <property type="match status" value="1"/>
</dbReference>
<accession>A0A6I6DC53</accession>
<organism evidence="8 9">
    <name type="scientific">Candidatus Syntrophocurvum alkaliphilum</name>
    <dbReference type="NCBI Taxonomy" id="2293317"/>
    <lineage>
        <taxon>Bacteria</taxon>
        <taxon>Bacillati</taxon>
        <taxon>Bacillota</taxon>
        <taxon>Clostridia</taxon>
        <taxon>Eubacteriales</taxon>
        <taxon>Syntrophomonadaceae</taxon>
        <taxon>Candidatus Syntrophocurvum</taxon>
    </lineage>
</organism>
<keyword evidence="9" id="KW-1185">Reference proteome</keyword>
<dbReference type="AlphaFoldDB" id="A0A6I6DC53"/>
<dbReference type="InterPro" id="IPR001753">
    <property type="entry name" value="Enoyl-CoA_hydra/iso"/>
</dbReference>
<evidence type="ECO:0000313" key="9">
    <source>
        <dbReference type="Proteomes" id="UP000426444"/>
    </source>
</evidence>
<dbReference type="EMBL" id="CP046457">
    <property type="protein sequence ID" value="QGU00186.1"/>
    <property type="molecule type" value="Genomic_DNA"/>
</dbReference>
<proteinExistence type="inferred from homology"/>
<dbReference type="PANTHER" id="PTHR11941">
    <property type="entry name" value="ENOYL-COA HYDRATASE-RELATED"/>
    <property type="match status" value="1"/>
</dbReference>
<dbReference type="FunFam" id="3.90.226.10:FF:000009">
    <property type="entry name" value="Carnitinyl-CoA dehydratase"/>
    <property type="match status" value="1"/>
</dbReference>
<dbReference type="Gene3D" id="1.10.12.10">
    <property type="entry name" value="Lyase 2-enoyl-coa Hydratase, Chain A, domain 2"/>
    <property type="match status" value="1"/>
</dbReference>
<keyword evidence="4 8" id="KW-0456">Lyase</keyword>
<dbReference type="EC" id="4.2.1.150" evidence="6"/>
<dbReference type="RefSeq" id="WP_156203998.1">
    <property type="nucleotide sequence ID" value="NZ_CP046457.1"/>
</dbReference>
<dbReference type="CDD" id="cd06558">
    <property type="entry name" value="crotonase-like"/>
    <property type="match status" value="1"/>
</dbReference>
<dbReference type="PROSITE" id="PS00166">
    <property type="entry name" value="ENOYL_COA_HYDRATASE"/>
    <property type="match status" value="1"/>
</dbReference>
<gene>
    <name evidence="8" type="ORF">SYNTR_1592</name>
</gene>
<dbReference type="Pfam" id="PF00378">
    <property type="entry name" value="ECH_1"/>
    <property type="match status" value="1"/>
</dbReference>
<sequence length="265" mass="29106">MSYRDKQFKTCIVSVDEIGIATIQINRPKAFNSVNVKLLDETFEILEGCHYDPEVKVIIICGNENAFAAGADLKTIKDYNAFEARDFLDKAHKTIYAVEDNHKPTIAAVNGLALGGGLELVMACDIRIVADNATLGLPEINLGIFPGAGGTQRFPRNASICKAKQYIFTGDFFDAATAEKMGLINMVVSAAEVLDTAKKFAKKLTRKSPLALREAKNAINLSMDTDIKSGCRAEQLGWSMLFSSEDQKEGFYAFLKNRKAEFKGK</sequence>
<name>A0A6I6DC53_9FIRM</name>
<dbReference type="InterPro" id="IPR018376">
    <property type="entry name" value="Enoyl-CoA_hyd/isom_CS"/>
</dbReference>
<evidence type="ECO:0000256" key="4">
    <source>
        <dbReference type="ARBA" id="ARBA00023239"/>
    </source>
</evidence>
<evidence type="ECO:0000256" key="6">
    <source>
        <dbReference type="ARBA" id="ARBA00067035"/>
    </source>
</evidence>
<dbReference type="InterPro" id="IPR029045">
    <property type="entry name" value="ClpP/crotonase-like_dom_sf"/>
</dbReference>
<evidence type="ECO:0000256" key="2">
    <source>
        <dbReference type="ARBA" id="ARBA00005254"/>
    </source>
</evidence>
<dbReference type="KEGG" id="salq:SYNTR_1592"/>
<evidence type="ECO:0000313" key="8">
    <source>
        <dbReference type="EMBL" id="QGU00186.1"/>
    </source>
</evidence>
<comment type="subunit">
    <text evidence="3">Homotetramer.</text>
</comment>
<dbReference type="GO" id="GO:0006635">
    <property type="term" value="P:fatty acid beta-oxidation"/>
    <property type="evidence" value="ECO:0007669"/>
    <property type="project" value="TreeGrafter"/>
</dbReference>
<evidence type="ECO:0000256" key="1">
    <source>
        <dbReference type="ARBA" id="ARBA00005086"/>
    </source>
</evidence>
<dbReference type="Proteomes" id="UP000426444">
    <property type="component" value="Chromosome"/>
</dbReference>
<comment type="similarity">
    <text evidence="2 7">Belongs to the enoyl-CoA hydratase/isomerase family.</text>
</comment>
<comment type="catalytic activity">
    <reaction evidence="5">
        <text>a short-chain (3S)-3-hydroxyacyl-CoA = a short-chain (2E)-enoyl-CoA + H2O</text>
        <dbReference type="Rhea" id="RHEA:52664"/>
        <dbReference type="ChEBI" id="CHEBI:15377"/>
        <dbReference type="ChEBI" id="CHEBI:87488"/>
        <dbReference type="ChEBI" id="CHEBI:136760"/>
        <dbReference type="EC" id="4.2.1.150"/>
    </reaction>
</comment>
<dbReference type="InterPro" id="IPR014748">
    <property type="entry name" value="Enoyl-CoA_hydra_C"/>
</dbReference>
<dbReference type="FunFam" id="1.10.12.10:FF:000001">
    <property type="entry name" value="Probable enoyl-CoA hydratase, mitochondrial"/>
    <property type="match status" value="1"/>
</dbReference>
<dbReference type="Gene3D" id="3.90.226.10">
    <property type="entry name" value="2-enoyl-CoA Hydratase, Chain A, domain 1"/>
    <property type="match status" value="1"/>
</dbReference>
<dbReference type="GO" id="GO:0018812">
    <property type="term" value="F:3-hydroxyacyl-CoA dehydratase activity"/>
    <property type="evidence" value="ECO:0007669"/>
    <property type="project" value="UniProtKB-EC"/>
</dbReference>